<dbReference type="SUPFAM" id="SSF52540">
    <property type="entry name" value="P-loop containing nucleoside triphosphate hydrolases"/>
    <property type="match status" value="1"/>
</dbReference>
<dbReference type="PANTHER" id="PTHR11017:SF313">
    <property type="entry name" value="TIR DOMAIN, P-LOOP CONTAINING NUCLEOSIDE TRIPHOSPHATE HYDROLASE"/>
    <property type="match status" value="1"/>
</dbReference>
<dbReference type="PANTHER" id="PTHR11017">
    <property type="entry name" value="LEUCINE-RICH REPEAT-CONTAINING PROTEIN"/>
    <property type="match status" value="1"/>
</dbReference>
<keyword evidence="2" id="KW-0812">Transmembrane</keyword>
<dbReference type="InterPro" id="IPR042197">
    <property type="entry name" value="Apaf_helical"/>
</dbReference>
<keyword evidence="2" id="KW-0472">Membrane</keyword>
<dbReference type="EMBL" id="BQNB010012122">
    <property type="protein sequence ID" value="GJS99509.1"/>
    <property type="molecule type" value="Genomic_DNA"/>
</dbReference>
<name>A0ABQ5AA39_9ASTR</name>
<dbReference type="Pfam" id="PF00931">
    <property type="entry name" value="NB-ARC"/>
    <property type="match status" value="1"/>
</dbReference>
<keyword evidence="1" id="KW-0433">Leucine-rich repeat</keyword>
<accession>A0ABQ5AA39</accession>
<evidence type="ECO:0000313" key="4">
    <source>
        <dbReference type="EMBL" id="GJS99509.1"/>
    </source>
</evidence>
<keyword evidence="5" id="KW-1185">Reference proteome</keyword>
<dbReference type="InterPro" id="IPR027417">
    <property type="entry name" value="P-loop_NTPase"/>
</dbReference>
<protein>
    <submittedName>
        <fullName evidence="4">Disease resistance protein RML1B-like protein</fullName>
    </submittedName>
</protein>
<organism evidence="4 5">
    <name type="scientific">Tanacetum coccineum</name>
    <dbReference type="NCBI Taxonomy" id="301880"/>
    <lineage>
        <taxon>Eukaryota</taxon>
        <taxon>Viridiplantae</taxon>
        <taxon>Streptophyta</taxon>
        <taxon>Embryophyta</taxon>
        <taxon>Tracheophyta</taxon>
        <taxon>Spermatophyta</taxon>
        <taxon>Magnoliopsida</taxon>
        <taxon>eudicotyledons</taxon>
        <taxon>Gunneridae</taxon>
        <taxon>Pentapetalae</taxon>
        <taxon>asterids</taxon>
        <taxon>campanulids</taxon>
        <taxon>Asterales</taxon>
        <taxon>Asteraceae</taxon>
        <taxon>Asteroideae</taxon>
        <taxon>Anthemideae</taxon>
        <taxon>Anthemidinae</taxon>
        <taxon>Tanacetum</taxon>
    </lineage>
</organism>
<evidence type="ECO:0000256" key="1">
    <source>
        <dbReference type="ARBA" id="ARBA00022614"/>
    </source>
</evidence>
<comment type="caution">
    <text evidence="4">The sequence shown here is derived from an EMBL/GenBank/DDBJ whole genome shotgun (WGS) entry which is preliminary data.</text>
</comment>
<feature type="transmembrane region" description="Helical" evidence="2">
    <location>
        <begin position="6"/>
        <end position="28"/>
    </location>
</feature>
<gene>
    <name evidence="4" type="ORF">Tco_0820679</name>
</gene>
<evidence type="ECO:0000259" key="3">
    <source>
        <dbReference type="Pfam" id="PF00931"/>
    </source>
</evidence>
<dbReference type="InterPro" id="IPR044974">
    <property type="entry name" value="Disease_R_plants"/>
</dbReference>
<evidence type="ECO:0000313" key="5">
    <source>
        <dbReference type="Proteomes" id="UP001151760"/>
    </source>
</evidence>
<dbReference type="PRINTS" id="PR00364">
    <property type="entry name" value="DISEASERSIST"/>
</dbReference>
<reference evidence="4" key="1">
    <citation type="journal article" date="2022" name="Int. J. Mol. Sci.">
        <title>Draft Genome of Tanacetum Coccineum: Genomic Comparison of Closely Related Tanacetum-Family Plants.</title>
        <authorList>
            <person name="Yamashiro T."/>
            <person name="Shiraishi A."/>
            <person name="Nakayama K."/>
            <person name="Satake H."/>
        </authorList>
    </citation>
    <scope>NUCLEOTIDE SEQUENCE</scope>
</reference>
<keyword evidence="2" id="KW-1133">Transmembrane helix</keyword>
<sequence length="407" mass="45395">MFTLGAASGAFSLFVVFVTVVTMGVALFRIGGYSDVEHLILVPSEFVEGPCTREQTPLILSWERIPRLDSGVRAQKIEIWKNALTLVADLKGKDATDRAETVLIEEIVKEIYHRLGVPLNTTLPLLIGMDDEIKFITSWLKDGSSHTGDILTILGMGGIGKTSLAKYIYGLYCREFSKSSIVENISRRCGENFNGLLDLQKQLCGDISKTSSIQGQNVISVIENALANKKVFLVLDDIDSFVQLDALLGKRGFYPGSKIIITTKDESLTHTFSPLNPEIQPKHTKHFLVGLLTFESLELLSNHAFGCAVPMTGYEEVSDDIVKYSEGHPLALEVLGRSLHNQDVAYWEDYLDRLKKEPDSRIEKVLEMSFHSLPDNDKELFKYIACFFVGKDRDFTEIVMKACGINT</sequence>
<proteinExistence type="predicted"/>
<dbReference type="InterPro" id="IPR002182">
    <property type="entry name" value="NB-ARC"/>
</dbReference>
<reference evidence="4" key="2">
    <citation type="submission" date="2022-01" db="EMBL/GenBank/DDBJ databases">
        <authorList>
            <person name="Yamashiro T."/>
            <person name="Shiraishi A."/>
            <person name="Satake H."/>
            <person name="Nakayama K."/>
        </authorList>
    </citation>
    <scope>NUCLEOTIDE SEQUENCE</scope>
</reference>
<feature type="domain" description="NB-ARC" evidence="3">
    <location>
        <begin position="132"/>
        <end position="273"/>
    </location>
</feature>
<evidence type="ECO:0000256" key="2">
    <source>
        <dbReference type="SAM" id="Phobius"/>
    </source>
</evidence>
<dbReference type="Gene3D" id="3.40.50.300">
    <property type="entry name" value="P-loop containing nucleotide triphosphate hydrolases"/>
    <property type="match status" value="1"/>
</dbReference>
<dbReference type="Proteomes" id="UP001151760">
    <property type="component" value="Unassembled WGS sequence"/>
</dbReference>
<dbReference type="Gene3D" id="1.10.8.430">
    <property type="entry name" value="Helical domain of apoptotic protease-activating factors"/>
    <property type="match status" value="1"/>
</dbReference>